<dbReference type="Proteomes" id="UP000501690">
    <property type="component" value="Linkage Group LG4"/>
</dbReference>
<evidence type="ECO:0000313" key="1">
    <source>
        <dbReference type="EMBL" id="QCD89444.1"/>
    </source>
</evidence>
<protein>
    <submittedName>
        <fullName evidence="1">Uncharacterized protein</fullName>
    </submittedName>
</protein>
<keyword evidence="2" id="KW-1185">Reference proteome</keyword>
<evidence type="ECO:0000313" key="2">
    <source>
        <dbReference type="Proteomes" id="UP000501690"/>
    </source>
</evidence>
<accession>A0A4D6LN38</accession>
<proteinExistence type="predicted"/>
<gene>
    <name evidence="1" type="ORF">DEO72_LG4g388</name>
</gene>
<reference evidence="1 2" key="1">
    <citation type="submission" date="2019-04" db="EMBL/GenBank/DDBJ databases">
        <title>An improved genome assembly and genetic linkage map for asparagus bean, Vigna unguiculata ssp. sesquipedialis.</title>
        <authorList>
            <person name="Xia Q."/>
            <person name="Zhang R."/>
            <person name="Dong Y."/>
        </authorList>
    </citation>
    <scope>NUCLEOTIDE SEQUENCE [LARGE SCALE GENOMIC DNA]</scope>
    <source>
        <tissue evidence="1">Leaf</tissue>
    </source>
</reference>
<dbReference type="EMBL" id="CP039348">
    <property type="protein sequence ID" value="QCD89444.1"/>
    <property type="molecule type" value="Genomic_DNA"/>
</dbReference>
<name>A0A4D6LN38_VIGUN</name>
<sequence length="79" mass="8694">MRRPTVFYVSPGGIEWLAVIGMLNRIGVFNGKPSKATGVGSCGKLEMSITIGYNVMDYCMYRFTGMGFVPGWSVLFNCL</sequence>
<dbReference type="AlphaFoldDB" id="A0A4D6LN38"/>
<organism evidence="1 2">
    <name type="scientific">Vigna unguiculata</name>
    <name type="common">Cowpea</name>
    <dbReference type="NCBI Taxonomy" id="3917"/>
    <lineage>
        <taxon>Eukaryota</taxon>
        <taxon>Viridiplantae</taxon>
        <taxon>Streptophyta</taxon>
        <taxon>Embryophyta</taxon>
        <taxon>Tracheophyta</taxon>
        <taxon>Spermatophyta</taxon>
        <taxon>Magnoliopsida</taxon>
        <taxon>eudicotyledons</taxon>
        <taxon>Gunneridae</taxon>
        <taxon>Pentapetalae</taxon>
        <taxon>rosids</taxon>
        <taxon>fabids</taxon>
        <taxon>Fabales</taxon>
        <taxon>Fabaceae</taxon>
        <taxon>Papilionoideae</taxon>
        <taxon>50 kb inversion clade</taxon>
        <taxon>NPAAA clade</taxon>
        <taxon>indigoferoid/millettioid clade</taxon>
        <taxon>Phaseoleae</taxon>
        <taxon>Vigna</taxon>
    </lineage>
</organism>